<dbReference type="AlphaFoldDB" id="A0A1I2MDH7"/>
<dbReference type="NCBIfam" id="TIGR02734">
    <property type="entry name" value="crtI_fam"/>
    <property type="match status" value="1"/>
</dbReference>
<organism evidence="8 9">
    <name type="scientific">Clostridium cadaveris</name>
    <dbReference type="NCBI Taxonomy" id="1529"/>
    <lineage>
        <taxon>Bacteria</taxon>
        <taxon>Bacillati</taxon>
        <taxon>Bacillota</taxon>
        <taxon>Clostridia</taxon>
        <taxon>Eubacteriales</taxon>
        <taxon>Clostridiaceae</taxon>
        <taxon>Clostridium</taxon>
    </lineage>
</organism>
<evidence type="ECO:0000256" key="3">
    <source>
        <dbReference type="ARBA" id="ARBA00023002"/>
    </source>
</evidence>
<dbReference type="Proteomes" id="UP000182135">
    <property type="component" value="Unassembled WGS sequence"/>
</dbReference>
<evidence type="ECO:0000256" key="1">
    <source>
        <dbReference type="ARBA" id="ARBA00004829"/>
    </source>
</evidence>
<dbReference type="PANTHER" id="PTHR43734">
    <property type="entry name" value="PHYTOENE DESATURASE"/>
    <property type="match status" value="1"/>
</dbReference>
<dbReference type="EMBL" id="FOOE01000014">
    <property type="protein sequence ID" value="SFF89492.1"/>
    <property type="molecule type" value="Genomic_DNA"/>
</dbReference>
<protein>
    <submittedName>
        <fullName evidence="8">Phytoene desaturase</fullName>
    </submittedName>
</protein>
<proteinExistence type="inferred from homology"/>
<name>A0A1I2MDH7_9CLOT</name>
<keyword evidence="3 5" id="KW-0560">Oxidoreductase</keyword>
<dbReference type="STRING" id="1529.SAMN04487885_11441"/>
<dbReference type="Pfam" id="PF01593">
    <property type="entry name" value="Amino_oxidase"/>
    <property type="match status" value="1"/>
</dbReference>
<dbReference type="OrthoDB" id="9814556at2"/>
<dbReference type="RefSeq" id="WP_027640235.1">
    <property type="nucleotide sequence ID" value="NZ_BAAACD010000025.1"/>
</dbReference>
<sequence length="497" mass="57270">MKNVIIIGAGIGGLCSAIRLLNRGCKVTILEKENTIGGVVNIKEGGGFSFDLTASIVMTPDIYTEIFKSVGKNYEDYMEIIKLDPIYKVNYYDDTNYEFYSDFRDMSISLEKLQEGLSQEYMNFLFKSLNKYMMTKENFLTKPMARVGEIITPSVICKAIKMRPLKSTDKYLSSLITNEKFKNYLMFQAMYMGIDPYKTSNLYSMIPTICHIYGLYYIKGGMYSYIKALEKLIIEMGGKIERYVNVKEIMIESNEVIGVEAGEKIYRTDTVICNADFPYAIRNLFRLPIDEGNLYSTNHIEKKKYSCSVFMIYLGLKKKYDTLRVHNIYINQYFKDELEAPFIGELPEHPALYLYYPSAIDDTLCPKGKSVLNIMVRVPNLQCGKQMWDDETISSFRNKVMNQVRRVDGLQDIEYNIEYEDYLTPLQMKDKFNCYCGSAFGLSHKLTQSIYLRPHMKSKKIKGLYFVGASTHPGNGVSIITEGTKLLSDMIMNEEYE</sequence>
<dbReference type="GO" id="GO:0016117">
    <property type="term" value="P:carotenoid biosynthetic process"/>
    <property type="evidence" value="ECO:0007669"/>
    <property type="project" value="UniProtKB-KW"/>
</dbReference>
<dbReference type="eggNOG" id="COG1233">
    <property type="taxonomic scope" value="Bacteria"/>
</dbReference>
<evidence type="ECO:0000256" key="2">
    <source>
        <dbReference type="ARBA" id="ARBA00022746"/>
    </source>
</evidence>
<reference evidence="8 9" key="1">
    <citation type="submission" date="2016-10" db="EMBL/GenBank/DDBJ databases">
        <authorList>
            <person name="de Groot N.N."/>
        </authorList>
    </citation>
    <scope>NUCLEOTIDE SEQUENCE [LARGE SCALE GENOMIC DNA]</scope>
    <source>
        <strain evidence="8 9">NLAE-zl-G419</strain>
    </source>
</reference>
<dbReference type="InterPro" id="IPR036188">
    <property type="entry name" value="FAD/NAD-bd_sf"/>
</dbReference>
<evidence type="ECO:0000313" key="9">
    <source>
        <dbReference type="Proteomes" id="UP000182135"/>
    </source>
</evidence>
<evidence type="ECO:0000313" key="10">
    <source>
        <dbReference type="Proteomes" id="UP000246114"/>
    </source>
</evidence>
<evidence type="ECO:0000259" key="6">
    <source>
        <dbReference type="Pfam" id="PF01593"/>
    </source>
</evidence>
<evidence type="ECO:0000313" key="8">
    <source>
        <dbReference type="EMBL" id="SFF89492.1"/>
    </source>
</evidence>
<keyword evidence="2 5" id="KW-0125">Carotenoid biosynthesis</keyword>
<evidence type="ECO:0000256" key="4">
    <source>
        <dbReference type="ARBA" id="ARBA00038322"/>
    </source>
</evidence>
<dbReference type="InterPro" id="IPR014105">
    <property type="entry name" value="Carotenoid/retinoid_OxRdtase"/>
</dbReference>
<dbReference type="SUPFAM" id="SSF51905">
    <property type="entry name" value="FAD/NAD(P)-binding domain"/>
    <property type="match status" value="1"/>
</dbReference>
<keyword evidence="9" id="KW-1185">Reference proteome</keyword>
<dbReference type="Gene3D" id="3.50.50.60">
    <property type="entry name" value="FAD/NAD(P)-binding domain"/>
    <property type="match status" value="2"/>
</dbReference>
<reference evidence="7 10" key="2">
    <citation type="submission" date="2018-03" db="EMBL/GenBank/DDBJ databases">
        <title>The uncultured portion of the human microbiome is neutrally assembled.</title>
        <authorList>
            <person name="Jeraldo P."/>
            <person name="Boardman L."/>
            <person name="White B.A."/>
            <person name="Nelson H."/>
            <person name="Goldenfeld N."/>
            <person name="Chia N."/>
        </authorList>
    </citation>
    <scope>NUCLEOTIDE SEQUENCE [LARGE SCALE GENOMIC DNA]</scope>
    <source>
        <strain evidence="7">CIM:MAG 903</strain>
    </source>
</reference>
<dbReference type="EMBL" id="QAMZ01000029">
    <property type="protein sequence ID" value="PWL53894.1"/>
    <property type="molecule type" value="Genomic_DNA"/>
</dbReference>
<dbReference type="PANTHER" id="PTHR43734:SF1">
    <property type="entry name" value="PHYTOENE DESATURASE"/>
    <property type="match status" value="1"/>
</dbReference>
<dbReference type="Proteomes" id="UP000246114">
    <property type="component" value="Unassembled WGS sequence"/>
</dbReference>
<dbReference type="InterPro" id="IPR002937">
    <property type="entry name" value="Amino_oxidase"/>
</dbReference>
<evidence type="ECO:0000313" key="7">
    <source>
        <dbReference type="EMBL" id="PWL53894.1"/>
    </source>
</evidence>
<comment type="similarity">
    <text evidence="4">Belongs to the carotenoid/retinoid oxidoreductase family. CrtN subfamily.</text>
</comment>
<dbReference type="GO" id="GO:0016491">
    <property type="term" value="F:oxidoreductase activity"/>
    <property type="evidence" value="ECO:0007669"/>
    <property type="project" value="UniProtKB-KW"/>
</dbReference>
<gene>
    <name evidence="7" type="ORF">DBY38_05735</name>
    <name evidence="8" type="ORF">SAMN04487885_11441</name>
</gene>
<evidence type="ECO:0000256" key="5">
    <source>
        <dbReference type="RuleBase" id="RU362075"/>
    </source>
</evidence>
<comment type="pathway">
    <text evidence="1 5">Carotenoid biosynthesis.</text>
</comment>
<accession>A0A1I2MDH7</accession>
<feature type="domain" description="Amine oxidase" evidence="6">
    <location>
        <begin position="11"/>
        <end position="474"/>
    </location>
</feature>